<organism evidence="1 2">
    <name type="scientific">Marchantia polymorpha</name>
    <name type="common">Common liverwort</name>
    <name type="synonym">Marchantia aquatica</name>
    <dbReference type="NCBI Taxonomy" id="3197"/>
    <lineage>
        <taxon>Eukaryota</taxon>
        <taxon>Viridiplantae</taxon>
        <taxon>Streptophyta</taxon>
        <taxon>Embryophyta</taxon>
        <taxon>Marchantiophyta</taxon>
        <taxon>Marchantiopsida</taxon>
        <taxon>Marchantiidae</taxon>
        <taxon>Marchantiales</taxon>
        <taxon>Marchantiaceae</taxon>
        <taxon>Marchantia</taxon>
    </lineage>
</organism>
<name>A0A2R6WKC7_MARPO</name>
<reference evidence="2" key="1">
    <citation type="journal article" date="2017" name="Cell">
        <title>Insights into land plant evolution garnered from the Marchantia polymorpha genome.</title>
        <authorList>
            <person name="Bowman J.L."/>
            <person name="Kohchi T."/>
            <person name="Yamato K.T."/>
            <person name="Jenkins J."/>
            <person name="Shu S."/>
            <person name="Ishizaki K."/>
            <person name="Yamaoka S."/>
            <person name="Nishihama R."/>
            <person name="Nakamura Y."/>
            <person name="Berger F."/>
            <person name="Adam C."/>
            <person name="Aki S.S."/>
            <person name="Althoff F."/>
            <person name="Araki T."/>
            <person name="Arteaga-Vazquez M.A."/>
            <person name="Balasubrmanian S."/>
            <person name="Barry K."/>
            <person name="Bauer D."/>
            <person name="Boehm C.R."/>
            <person name="Briginshaw L."/>
            <person name="Caballero-Perez J."/>
            <person name="Catarino B."/>
            <person name="Chen F."/>
            <person name="Chiyoda S."/>
            <person name="Chovatia M."/>
            <person name="Davies K.M."/>
            <person name="Delmans M."/>
            <person name="Demura T."/>
            <person name="Dierschke T."/>
            <person name="Dolan L."/>
            <person name="Dorantes-Acosta A.E."/>
            <person name="Eklund D.M."/>
            <person name="Florent S.N."/>
            <person name="Flores-Sandoval E."/>
            <person name="Fujiyama A."/>
            <person name="Fukuzawa H."/>
            <person name="Galik B."/>
            <person name="Grimanelli D."/>
            <person name="Grimwood J."/>
            <person name="Grossniklaus U."/>
            <person name="Hamada T."/>
            <person name="Haseloff J."/>
            <person name="Hetherington A.J."/>
            <person name="Higo A."/>
            <person name="Hirakawa Y."/>
            <person name="Hundley H.N."/>
            <person name="Ikeda Y."/>
            <person name="Inoue K."/>
            <person name="Inoue S.I."/>
            <person name="Ishida S."/>
            <person name="Jia Q."/>
            <person name="Kakita M."/>
            <person name="Kanazawa T."/>
            <person name="Kawai Y."/>
            <person name="Kawashima T."/>
            <person name="Kennedy M."/>
            <person name="Kinose K."/>
            <person name="Kinoshita T."/>
            <person name="Kohara Y."/>
            <person name="Koide E."/>
            <person name="Komatsu K."/>
            <person name="Kopischke S."/>
            <person name="Kubo M."/>
            <person name="Kyozuka J."/>
            <person name="Lagercrantz U."/>
            <person name="Lin S.S."/>
            <person name="Lindquist E."/>
            <person name="Lipzen A.M."/>
            <person name="Lu C.W."/>
            <person name="De Luna E."/>
            <person name="Martienssen R.A."/>
            <person name="Minamino N."/>
            <person name="Mizutani M."/>
            <person name="Mizutani M."/>
            <person name="Mochizuki N."/>
            <person name="Monte I."/>
            <person name="Mosher R."/>
            <person name="Nagasaki H."/>
            <person name="Nakagami H."/>
            <person name="Naramoto S."/>
            <person name="Nishitani K."/>
            <person name="Ohtani M."/>
            <person name="Okamoto T."/>
            <person name="Okumura M."/>
            <person name="Phillips J."/>
            <person name="Pollak B."/>
            <person name="Reinders A."/>
            <person name="Rovekamp M."/>
            <person name="Sano R."/>
            <person name="Sawa S."/>
            <person name="Schmid M.W."/>
            <person name="Shirakawa M."/>
            <person name="Solano R."/>
            <person name="Spunde A."/>
            <person name="Suetsugu N."/>
            <person name="Sugano S."/>
            <person name="Sugiyama A."/>
            <person name="Sun R."/>
            <person name="Suzuki Y."/>
            <person name="Takenaka M."/>
            <person name="Takezawa D."/>
            <person name="Tomogane H."/>
            <person name="Tsuzuki M."/>
            <person name="Ueda T."/>
            <person name="Umeda M."/>
            <person name="Ward J.M."/>
            <person name="Watanabe Y."/>
            <person name="Yazaki K."/>
            <person name="Yokoyama R."/>
            <person name="Yoshitake Y."/>
            <person name="Yotsui I."/>
            <person name="Zachgo S."/>
            <person name="Schmutz J."/>
        </authorList>
    </citation>
    <scope>NUCLEOTIDE SEQUENCE [LARGE SCALE GENOMIC DNA]</scope>
    <source>
        <strain evidence="2">Tak-1</strain>
    </source>
</reference>
<dbReference type="Proteomes" id="UP000244005">
    <property type="component" value="Unassembled WGS sequence"/>
</dbReference>
<dbReference type="Gramene" id="Mp8g05430.1">
    <property type="protein sequence ID" value="Mp8g05430.1.cds1"/>
    <property type="gene ID" value="Mp8g05430"/>
</dbReference>
<evidence type="ECO:0000313" key="2">
    <source>
        <dbReference type="Proteomes" id="UP000244005"/>
    </source>
</evidence>
<accession>A0A2R6WKC7</accession>
<dbReference type="AlphaFoldDB" id="A0A2R6WKC7"/>
<evidence type="ECO:0000313" key="1">
    <source>
        <dbReference type="EMBL" id="PTQ34317.1"/>
    </source>
</evidence>
<sequence>MVMIEGRIGGTSPAHRDCAYSEGKSSTSCQHERFQIHLAVSRPGGTGIGLQGGRRKCAGADPVPLGCGVSSYLDHQIHLEIRSQISSNQTLACDGIVDALTTLMTSQILDA</sequence>
<proteinExistence type="predicted"/>
<gene>
    <name evidence="1" type="ORF">MARPO_0081s0044</name>
</gene>
<keyword evidence="2" id="KW-1185">Reference proteome</keyword>
<protein>
    <submittedName>
        <fullName evidence="1">Uncharacterized protein</fullName>
    </submittedName>
</protein>
<dbReference type="EMBL" id="KZ772753">
    <property type="protein sequence ID" value="PTQ34317.1"/>
    <property type="molecule type" value="Genomic_DNA"/>
</dbReference>